<dbReference type="EMBL" id="JBHTBN010000007">
    <property type="protein sequence ID" value="MFC7358519.1"/>
    <property type="molecule type" value="Genomic_DNA"/>
</dbReference>
<gene>
    <name evidence="4" type="ORF">ACFQO1_12530</name>
</gene>
<dbReference type="RefSeq" id="WP_380218492.1">
    <property type="nucleotide sequence ID" value="NZ_JBHTBN010000007.1"/>
</dbReference>
<dbReference type="SUPFAM" id="SSF50242">
    <property type="entry name" value="TIMP-like"/>
    <property type="match status" value="1"/>
</dbReference>
<feature type="signal peptide" evidence="3">
    <location>
        <begin position="1"/>
        <end position="20"/>
    </location>
</feature>
<dbReference type="InterPro" id="IPR001820">
    <property type="entry name" value="TIMP"/>
</dbReference>
<keyword evidence="2" id="KW-0964">Secreted</keyword>
<feature type="chain" id="PRO_5045497014" description="Tissue inhibitor of metalloproteinase" evidence="3">
    <location>
        <begin position="21"/>
        <end position="158"/>
    </location>
</feature>
<accession>A0ABW2MYC5</accession>
<proteinExistence type="predicted"/>
<sequence>MKNSVLFVLLVFFSISNAIACTCVFEKQSLHKKVKIAYATSKVVFTGNVIAKKNIPDQTDNHLKLDLIRYTFEVINPFKNTEGNETIDVISLADGGMCGYTFVVGKTYLVYARTSESYSDHSEIKTSYTTGLCDRNNTIRNVNKRELRKLRYLKKRKQ</sequence>
<keyword evidence="5" id="KW-1185">Reference proteome</keyword>
<evidence type="ECO:0000313" key="4">
    <source>
        <dbReference type="EMBL" id="MFC7358519.1"/>
    </source>
</evidence>
<dbReference type="InterPro" id="IPR008993">
    <property type="entry name" value="TIMP-like_OB-fold"/>
</dbReference>
<evidence type="ECO:0008006" key="6">
    <source>
        <dbReference type="Google" id="ProtNLM"/>
    </source>
</evidence>
<reference evidence="5" key="1">
    <citation type="journal article" date="2019" name="Int. J. Syst. Evol. Microbiol.">
        <title>The Global Catalogue of Microorganisms (GCM) 10K type strain sequencing project: providing services to taxonomists for standard genome sequencing and annotation.</title>
        <authorList>
            <consortium name="The Broad Institute Genomics Platform"/>
            <consortium name="The Broad Institute Genome Sequencing Center for Infectious Disease"/>
            <person name="Wu L."/>
            <person name="Ma J."/>
        </authorList>
    </citation>
    <scope>NUCLEOTIDE SEQUENCE [LARGE SCALE GENOMIC DNA]</scope>
    <source>
        <strain evidence="5">CGMCC 1.16306</strain>
    </source>
</reference>
<evidence type="ECO:0000256" key="1">
    <source>
        <dbReference type="ARBA" id="ARBA00004613"/>
    </source>
</evidence>
<evidence type="ECO:0000313" key="5">
    <source>
        <dbReference type="Proteomes" id="UP001596415"/>
    </source>
</evidence>
<dbReference type="Proteomes" id="UP001596415">
    <property type="component" value="Unassembled WGS sequence"/>
</dbReference>
<dbReference type="PANTHER" id="PTHR11844:SF33">
    <property type="entry name" value="TISSUE INHIBITOR OF METALLOPROTEINASE"/>
    <property type="match status" value="1"/>
</dbReference>
<comment type="subcellular location">
    <subcellularLocation>
        <location evidence="1">Secreted</location>
    </subcellularLocation>
</comment>
<organism evidence="4 5">
    <name type="scientific">Jejudonia soesokkakensis</name>
    <dbReference type="NCBI Taxonomy" id="1323432"/>
    <lineage>
        <taxon>Bacteria</taxon>
        <taxon>Pseudomonadati</taxon>
        <taxon>Bacteroidota</taxon>
        <taxon>Flavobacteriia</taxon>
        <taxon>Flavobacteriales</taxon>
        <taxon>Flavobacteriaceae</taxon>
        <taxon>Jejudonia</taxon>
    </lineage>
</organism>
<comment type="caution">
    <text evidence="4">The sequence shown here is derived from an EMBL/GenBank/DDBJ whole genome shotgun (WGS) entry which is preliminary data.</text>
</comment>
<name>A0ABW2MYC5_9FLAO</name>
<protein>
    <recommendedName>
        <fullName evidence="6">Tissue inhibitor of metalloproteinase</fullName>
    </recommendedName>
</protein>
<evidence type="ECO:0000256" key="2">
    <source>
        <dbReference type="ARBA" id="ARBA00022525"/>
    </source>
</evidence>
<dbReference type="Gene3D" id="2.40.50.120">
    <property type="match status" value="1"/>
</dbReference>
<dbReference type="PANTHER" id="PTHR11844">
    <property type="entry name" value="METALLOPROTEASE INHIBITOR"/>
    <property type="match status" value="1"/>
</dbReference>
<keyword evidence="3" id="KW-0732">Signal</keyword>
<evidence type="ECO:0000256" key="3">
    <source>
        <dbReference type="SAM" id="SignalP"/>
    </source>
</evidence>